<accession>A0A0A9FTG8</accession>
<protein>
    <submittedName>
        <fullName evidence="1">Uncharacterized protein</fullName>
    </submittedName>
</protein>
<reference evidence="1" key="1">
    <citation type="submission" date="2014-09" db="EMBL/GenBank/DDBJ databases">
        <authorList>
            <person name="Magalhaes I.L.F."/>
            <person name="Oliveira U."/>
            <person name="Santos F.R."/>
            <person name="Vidigal T.H.D.A."/>
            <person name="Brescovit A.D."/>
            <person name="Santos A.J."/>
        </authorList>
    </citation>
    <scope>NUCLEOTIDE SEQUENCE</scope>
    <source>
        <tissue evidence="1">Shoot tissue taken approximately 20 cm above the soil surface</tissue>
    </source>
</reference>
<organism evidence="1">
    <name type="scientific">Arundo donax</name>
    <name type="common">Giant reed</name>
    <name type="synonym">Donax arundinaceus</name>
    <dbReference type="NCBI Taxonomy" id="35708"/>
    <lineage>
        <taxon>Eukaryota</taxon>
        <taxon>Viridiplantae</taxon>
        <taxon>Streptophyta</taxon>
        <taxon>Embryophyta</taxon>
        <taxon>Tracheophyta</taxon>
        <taxon>Spermatophyta</taxon>
        <taxon>Magnoliopsida</taxon>
        <taxon>Liliopsida</taxon>
        <taxon>Poales</taxon>
        <taxon>Poaceae</taxon>
        <taxon>PACMAD clade</taxon>
        <taxon>Arundinoideae</taxon>
        <taxon>Arundineae</taxon>
        <taxon>Arundo</taxon>
    </lineage>
</organism>
<sequence>MARRERRRPTKMRWSGERLWGLAMKRRARGTRKRS</sequence>
<dbReference type="AlphaFoldDB" id="A0A0A9FTG8"/>
<proteinExistence type="predicted"/>
<name>A0A0A9FTG8_ARUDO</name>
<reference evidence="1" key="2">
    <citation type="journal article" date="2015" name="Data Brief">
        <title>Shoot transcriptome of the giant reed, Arundo donax.</title>
        <authorList>
            <person name="Barrero R.A."/>
            <person name="Guerrero F.D."/>
            <person name="Moolhuijzen P."/>
            <person name="Goolsby J.A."/>
            <person name="Tidwell J."/>
            <person name="Bellgard S.E."/>
            <person name="Bellgard M.I."/>
        </authorList>
    </citation>
    <scope>NUCLEOTIDE SEQUENCE</scope>
    <source>
        <tissue evidence="1">Shoot tissue taken approximately 20 cm above the soil surface</tissue>
    </source>
</reference>
<dbReference type="EMBL" id="GBRH01181751">
    <property type="protein sequence ID" value="JAE16145.1"/>
    <property type="molecule type" value="Transcribed_RNA"/>
</dbReference>
<evidence type="ECO:0000313" key="1">
    <source>
        <dbReference type="EMBL" id="JAE16145.1"/>
    </source>
</evidence>